<keyword evidence="1" id="KW-0812">Transmembrane</keyword>
<feature type="transmembrane region" description="Helical" evidence="1">
    <location>
        <begin position="107"/>
        <end position="126"/>
    </location>
</feature>
<name>A0A1B1BLY9_9MICO</name>
<dbReference type="RefSeq" id="WP_066597249.1">
    <property type="nucleotide sequence ID" value="NZ_CP016282.1"/>
</dbReference>
<keyword evidence="1" id="KW-0472">Membrane</keyword>
<keyword evidence="3" id="KW-1185">Reference proteome</keyword>
<evidence type="ECO:0000256" key="1">
    <source>
        <dbReference type="SAM" id="Phobius"/>
    </source>
</evidence>
<feature type="transmembrane region" description="Helical" evidence="1">
    <location>
        <begin position="12"/>
        <end position="36"/>
    </location>
</feature>
<sequence length="136" mass="14211">MTGQEHPRRPGWVTWAVVLMYIGGITQIALGIVTLFLRYAPDVAADGIALGVTLVGAGIILFGLFVVALASGVARGSRVSRLSATVVILLGLALAITDLVVADDGDWSGVTIQLILVAAVILPLWVGSGRRYFAAR</sequence>
<gene>
    <name evidence="2" type="ORF">PA27867_2748</name>
</gene>
<feature type="transmembrane region" description="Helical" evidence="1">
    <location>
        <begin position="48"/>
        <end position="70"/>
    </location>
</feature>
<reference evidence="2 3" key="1">
    <citation type="submission" date="2016-06" db="EMBL/GenBank/DDBJ databases">
        <title>Genome sequencing of Cryobacterium arcticum PAMC 27867.</title>
        <authorList>
            <person name="Lee J."/>
            <person name="Kim O.-S."/>
        </authorList>
    </citation>
    <scope>NUCLEOTIDE SEQUENCE [LARGE SCALE GENOMIC DNA]</scope>
    <source>
        <strain evidence="2 3">PAMC 27867</strain>
    </source>
</reference>
<dbReference type="Proteomes" id="UP000092582">
    <property type="component" value="Chromosome 1"/>
</dbReference>
<accession>A0A1B1BLY9</accession>
<feature type="transmembrane region" description="Helical" evidence="1">
    <location>
        <begin position="82"/>
        <end position="101"/>
    </location>
</feature>
<evidence type="ECO:0000313" key="3">
    <source>
        <dbReference type="Proteomes" id="UP000092582"/>
    </source>
</evidence>
<dbReference type="AlphaFoldDB" id="A0A1B1BLY9"/>
<dbReference type="EMBL" id="CP016282">
    <property type="protein sequence ID" value="ANP73687.1"/>
    <property type="molecule type" value="Genomic_DNA"/>
</dbReference>
<dbReference type="KEGG" id="cart:PA27867_2748"/>
<protein>
    <submittedName>
        <fullName evidence="2">Uncharacterized protein</fullName>
    </submittedName>
</protein>
<evidence type="ECO:0000313" key="2">
    <source>
        <dbReference type="EMBL" id="ANP73687.1"/>
    </source>
</evidence>
<organism evidence="2 3">
    <name type="scientific">Cryobacterium arcticum</name>
    <dbReference type="NCBI Taxonomy" id="670052"/>
    <lineage>
        <taxon>Bacteria</taxon>
        <taxon>Bacillati</taxon>
        <taxon>Actinomycetota</taxon>
        <taxon>Actinomycetes</taxon>
        <taxon>Micrococcales</taxon>
        <taxon>Microbacteriaceae</taxon>
        <taxon>Cryobacterium</taxon>
    </lineage>
</organism>
<keyword evidence="1" id="KW-1133">Transmembrane helix</keyword>
<proteinExistence type="predicted"/>